<gene>
    <name evidence="1" type="ORF">A3Q29_04275</name>
</gene>
<accession>A0A1S1HNE8</accession>
<dbReference type="AlphaFoldDB" id="A0A1S1HNE8"/>
<evidence type="ECO:0000313" key="1">
    <source>
        <dbReference type="EMBL" id="OHT23899.1"/>
    </source>
</evidence>
<organism evidence="1 2">
    <name type="scientific">Providencia stuartii</name>
    <dbReference type="NCBI Taxonomy" id="588"/>
    <lineage>
        <taxon>Bacteria</taxon>
        <taxon>Pseudomonadati</taxon>
        <taxon>Pseudomonadota</taxon>
        <taxon>Gammaproteobacteria</taxon>
        <taxon>Enterobacterales</taxon>
        <taxon>Morganellaceae</taxon>
        <taxon>Providencia</taxon>
    </lineage>
</organism>
<reference evidence="1 2" key="1">
    <citation type="submission" date="2016-03" db="EMBL/GenBank/DDBJ databases">
        <title>Genome sequence of Providencia stuartii strain, isolated from the salivary glands of larval Lucilia sericata.</title>
        <authorList>
            <person name="Yuan Y."/>
            <person name="Zhang Y."/>
            <person name="Fu S."/>
            <person name="Crippen T.L."/>
            <person name="Visi D."/>
            <person name="Benbow M.E."/>
            <person name="Allen M."/>
            <person name="Tomberlin J.K."/>
            <person name="Sze S.-H."/>
            <person name="Tarone A.M."/>
        </authorList>
    </citation>
    <scope>NUCLEOTIDE SEQUENCE [LARGE SCALE GENOMIC DNA]</scope>
    <source>
        <strain evidence="1 2">Crippen</strain>
    </source>
</reference>
<proteinExistence type="predicted"/>
<evidence type="ECO:0000313" key="2">
    <source>
        <dbReference type="Proteomes" id="UP000179588"/>
    </source>
</evidence>
<dbReference type="Proteomes" id="UP000179588">
    <property type="component" value="Unassembled WGS sequence"/>
</dbReference>
<name>A0A1S1HNE8_PROST</name>
<dbReference type="EMBL" id="LVIE01000168">
    <property type="protein sequence ID" value="OHT23899.1"/>
    <property type="molecule type" value="Genomic_DNA"/>
</dbReference>
<protein>
    <submittedName>
        <fullName evidence="1">Uncharacterized protein</fullName>
    </submittedName>
</protein>
<keyword evidence="2" id="KW-1185">Reference proteome</keyword>
<sequence length="60" mass="7118">MIYRFKALLTQIRVENLITSLLANLRILMGYSIQHLRIDKKQILTKQLILNQTSIKYLVM</sequence>
<comment type="caution">
    <text evidence="1">The sequence shown here is derived from an EMBL/GenBank/DDBJ whole genome shotgun (WGS) entry which is preliminary data.</text>
</comment>